<organism evidence="1 2">
    <name type="scientific">Brassica cretica</name>
    <name type="common">Mustard</name>
    <dbReference type="NCBI Taxonomy" id="69181"/>
    <lineage>
        <taxon>Eukaryota</taxon>
        <taxon>Viridiplantae</taxon>
        <taxon>Streptophyta</taxon>
        <taxon>Embryophyta</taxon>
        <taxon>Tracheophyta</taxon>
        <taxon>Spermatophyta</taxon>
        <taxon>Magnoliopsida</taxon>
        <taxon>eudicotyledons</taxon>
        <taxon>Gunneridae</taxon>
        <taxon>Pentapetalae</taxon>
        <taxon>rosids</taxon>
        <taxon>malvids</taxon>
        <taxon>Brassicales</taxon>
        <taxon>Brassicaceae</taxon>
        <taxon>Brassiceae</taxon>
        <taxon>Brassica</taxon>
    </lineage>
</organism>
<protein>
    <submittedName>
        <fullName evidence="1">Uncharacterized protein</fullName>
    </submittedName>
</protein>
<reference evidence="1" key="1">
    <citation type="submission" date="2019-12" db="EMBL/GenBank/DDBJ databases">
        <title>Genome sequencing and annotation of Brassica cretica.</title>
        <authorList>
            <person name="Studholme D.J."/>
            <person name="Sarris P."/>
        </authorList>
    </citation>
    <scope>NUCLEOTIDE SEQUENCE</scope>
    <source>
        <strain evidence="1">PFS-109/04</strain>
        <tissue evidence="1">Leaf</tissue>
    </source>
</reference>
<evidence type="ECO:0000313" key="1">
    <source>
        <dbReference type="EMBL" id="KAF3507087.1"/>
    </source>
</evidence>
<name>A0A8S9P1D1_BRACR</name>
<accession>A0A8S9P1D1</accession>
<dbReference type="EMBL" id="QGKX02001521">
    <property type="protein sequence ID" value="KAF3507087.1"/>
    <property type="molecule type" value="Genomic_DNA"/>
</dbReference>
<proteinExistence type="predicted"/>
<comment type="caution">
    <text evidence="1">The sequence shown here is derived from an EMBL/GenBank/DDBJ whole genome shotgun (WGS) entry which is preliminary data.</text>
</comment>
<evidence type="ECO:0000313" key="2">
    <source>
        <dbReference type="Proteomes" id="UP000712600"/>
    </source>
</evidence>
<dbReference type="AlphaFoldDB" id="A0A8S9P1D1"/>
<sequence length="111" mass="12399">MSDGGCRSMGDVCLRSIVVSEYRSTGVSGSTGVDRNRSMDRWCYRSMRRVLLCGLNAPSLQDVRPSRVRAWSLRSDRAVCVIGRYVATELRWSSVAMSRPSHVHARSLCSD</sequence>
<gene>
    <name evidence="1" type="ORF">F2Q69_00006935</name>
</gene>
<dbReference type="Proteomes" id="UP000712600">
    <property type="component" value="Unassembled WGS sequence"/>
</dbReference>